<dbReference type="GeneID" id="17319261"/>
<evidence type="ECO:0000313" key="2">
    <source>
        <dbReference type="Proteomes" id="UP000012073"/>
    </source>
</evidence>
<dbReference type="AlphaFoldDB" id="R7QRY0"/>
<gene>
    <name evidence="1" type="ORF">CHC_T00007777001</name>
</gene>
<sequence length="526" mass="57632">MVAARIHALSTATANAADGFAVVASIGAVNSRATALANSALALSIPLPDADPHPKDTDPLPPLRAAACPDGPLVLALEGLDVADRHVAAEREAALVLAVALAGVLVVSVRQQDLLRPRTSALHATLRAVENSLALRAAGTAPPLPNPRLLLVVVHDFDDTAVSEEDVTSFVNDYTEEEYASFSLPNGYAATQFADLFDTRIAFLPSSSVAPEDYHHAVAGLGEMLQSANREYADAGVTAASFQASVERVTALVLDDPAGEVDLPADHELDATFACGAVMTTVLDKFKSTAKQWRSTVEQGRIIRNFGSEADTLIRRTLDVFDTDASAHKATKSFPRKRNELRSVLLAECYALFTKQILKLREVSYQIFRGKLARIRINSRVEKMVRNAVKEAEAYFVENAEALRSQLGAWRFDNERHELVNHMRDDATERLQLARLQGNYVPPMRSPIAFAFHTLLLAPFGRDSRTPQSMEKEMQQVYDPDKIKKAGLMRARPEQRRYKFYVSDKDEIAQGTVDVLADLFEDAPGK</sequence>
<organism evidence="1 2">
    <name type="scientific">Chondrus crispus</name>
    <name type="common">Carrageen Irish moss</name>
    <name type="synonym">Polymorpha crispa</name>
    <dbReference type="NCBI Taxonomy" id="2769"/>
    <lineage>
        <taxon>Eukaryota</taxon>
        <taxon>Rhodophyta</taxon>
        <taxon>Florideophyceae</taxon>
        <taxon>Rhodymeniophycidae</taxon>
        <taxon>Gigartinales</taxon>
        <taxon>Gigartinaceae</taxon>
        <taxon>Chondrus</taxon>
    </lineage>
</organism>
<dbReference type="PANTHER" id="PTHR45923:SF2">
    <property type="entry name" value="PROTEIN SEY1"/>
    <property type="match status" value="1"/>
</dbReference>
<dbReference type="GO" id="GO:0016320">
    <property type="term" value="P:endoplasmic reticulum membrane fusion"/>
    <property type="evidence" value="ECO:0007669"/>
    <property type="project" value="TreeGrafter"/>
</dbReference>
<dbReference type="PANTHER" id="PTHR45923">
    <property type="entry name" value="PROTEIN SEY1"/>
    <property type="match status" value="1"/>
</dbReference>
<keyword evidence="2" id="KW-1185">Reference proteome</keyword>
<dbReference type="InterPro" id="IPR008803">
    <property type="entry name" value="RHD3/Sey1"/>
</dbReference>
<accession>R7QRY0</accession>
<dbReference type="Gramene" id="CDF41252">
    <property type="protein sequence ID" value="CDF41252"/>
    <property type="gene ID" value="CHC_T00007777001"/>
</dbReference>
<protein>
    <submittedName>
        <fullName evidence="1">Uncharacterized protein</fullName>
    </submittedName>
</protein>
<reference evidence="2" key="1">
    <citation type="journal article" date="2013" name="Proc. Natl. Acad. Sci. U.S.A.">
        <title>Genome structure and metabolic features in the red seaweed Chondrus crispus shed light on evolution of the Archaeplastida.</title>
        <authorList>
            <person name="Collen J."/>
            <person name="Porcel B."/>
            <person name="Carre W."/>
            <person name="Ball S.G."/>
            <person name="Chaparro C."/>
            <person name="Tonon T."/>
            <person name="Barbeyron T."/>
            <person name="Michel G."/>
            <person name="Noel B."/>
            <person name="Valentin K."/>
            <person name="Elias M."/>
            <person name="Artiguenave F."/>
            <person name="Arun A."/>
            <person name="Aury J.M."/>
            <person name="Barbosa-Neto J.F."/>
            <person name="Bothwell J.H."/>
            <person name="Bouget F.Y."/>
            <person name="Brillet L."/>
            <person name="Cabello-Hurtado F."/>
            <person name="Capella-Gutierrez S."/>
            <person name="Charrier B."/>
            <person name="Cladiere L."/>
            <person name="Cock J.M."/>
            <person name="Coelho S.M."/>
            <person name="Colleoni C."/>
            <person name="Czjzek M."/>
            <person name="Da Silva C."/>
            <person name="Delage L."/>
            <person name="Denoeud F."/>
            <person name="Deschamps P."/>
            <person name="Dittami S.M."/>
            <person name="Gabaldon T."/>
            <person name="Gachon C.M."/>
            <person name="Groisillier A."/>
            <person name="Herve C."/>
            <person name="Jabbari K."/>
            <person name="Katinka M."/>
            <person name="Kloareg B."/>
            <person name="Kowalczyk N."/>
            <person name="Labadie K."/>
            <person name="Leblanc C."/>
            <person name="Lopez P.J."/>
            <person name="McLachlan D.H."/>
            <person name="Meslet-Cladiere L."/>
            <person name="Moustafa A."/>
            <person name="Nehr Z."/>
            <person name="Nyvall Collen P."/>
            <person name="Panaud O."/>
            <person name="Partensky F."/>
            <person name="Poulain J."/>
            <person name="Rensing S.A."/>
            <person name="Rousvoal S."/>
            <person name="Samson G."/>
            <person name="Symeonidi A."/>
            <person name="Weissenbach J."/>
            <person name="Zambounis A."/>
            <person name="Wincker P."/>
            <person name="Boyen C."/>
        </authorList>
    </citation>
    <scope>NUCLEOTIDE SEQUENCE [LARGE SCALE GENOMIC DNA]</scope>
    <source>
        <strain evidence="2">cv. Stackhouse</strain>
    </source>
</reference>
<dbReference type="OrthoDB" id="5278at2759"/>
<dbReference type="EMBL" id="HG002333">
    <property type="protein sequence ID" value="CDF41252.1"/>
    <property type="molecule type" value="Genomic_DNA"/>
</dbReference>
<dbReference type="OMA" id="MRDDATE"/>
<proteinExistence type="predicted"/>
<dbReference type="RefSeq" id="XP_005711546.1">
    <property type="nucleotide sequence ID" value="XM_005711489.1"/>
</dbReference>
<dbReference type="PhylomeDB" id="R7QRY0"/>
<dbReference type="KEGG" id="ccp:CHC_T00007777001"/>
<name>R7QRY0_CHOCR</name>
<dbReference type="Proteomes" id="UP000012073">
    <property type="component" value="Unassembled WGS sequence"/>
</dbReference>
<dbReference type="GO" id="GO:0005783">
    <property type="term" value="C:endoplasmic reticulum"/>
    <property type="evidence" value="ECO:0007669"/>
    <property type="project" value="TreeGrafter"/>
</dbReference>
<evidence type="ECO:0000313" key="1">
    <source>
        <dbReference type="EMBL" id="CDF41252.1"/>
    </source>
</evidence>
<dbReference type="GO" id="GO:0003924">
    <property type="term" value="F:GTPase activity"/>
    <property type="evidence" value="ECO:0007669"/>
    <property type="project" value="TreeGrafter"/>
</dbReference>